<dbReference type="RefSeq" id="WP_068810046.1">
    <property type="nucleotide sequence ID" value="NZ_BMIY01000010.1"/>
</dbReference>
<gene>
    <name evidence="1" type="ORF">GCM10011403_23250</name>
</gene>
<dbReference type="AlphaFoldDB" id="A0A916QMA9"/>
<dbReference type="InterPro" id="IPR015867">
    <property type="entry name" value="N-reg_PII/ATP_PRibTrfase_C"/>
</dbReference>
<dbReference type="EMBL" id="BMIY01000010">
    <property type="protein sequence ID" value="GFZ79548.1"/>
    <property type="molecule type" value="Genomic_DNA"/>
</dbReference>
<dbReference type="InterPro" id="IPR021634">
    <property type="entry name" value="DUF3240"/>
</dbReference>
<dbReference type="Pfam" id="PF11582">
    <property type="entry name" value="DUF3240"/>
    <property type="match status" value="1"/>
</dbReference>
<dbReference type="Proteomes" id="UP000627715">
    <property type="component" value="Unassembled WGS sequence"/>
</dbReference>
<evidence type="ECO:0000313" key="1">
    <source>
        <dbReference type="EMBL" id="GFZ79548.1"/>
    </source>
</evidence>
<comment type="caution">
    <text evidence="1">The sequence shown here is derived from an EMBL/GenBank/DDBJ whole genome shotgun (WGS) entry which is preliminary data.</text>
</comment>
<dbReference type="InterPro" id="IPR011322">
    <property type="entry name" value="N-reg_PII-like_a/b"/>
</dbReference>
<evidence type="ECO:0008006" key="3">
    <source>
        <dbReference type="Google" id="ProtNLM"/>
    </source>
</evidence>
<evidence type="ECO:0000313" key="2">
    <source>
        <dbReference type="Proteomes" id="UP000627715"/>
    </source>
</evidence>
<proteinExistence type="predicted"/>
<reference evidence="1" key="2">
    <citation type="submission" date="2020-09" db="EMBL/GenBank/DDBJ databases">
        <authorList>
            <person name="Sun Q."/>
            <person name="Zhou Y."/>
        </authorList>
    </citation>
    <scope>NUCLEOTIDE SEQUENCE</scope>
    <source>
        <strain evidence="1">CGMCC 1.15425</strain>
    </source>
</reference>
<name>A0A916QMA9_9GAMM</name>
<sequence>MRTLLMINIPPTLEEDMVDYLLALDDVDGFTTFAVNGHGEGSYANVAEQVSGHRRRIHFEVLVEPGTVGTVIAGLANQVGKGIHYWYLPVSGFGQT</sequence>
<dbReference type="SUPFAM" id="SSF54913">
    <property type="entry name" value="GlnB-like"/>
    <property type="match status" value="1"/>
</dbReference>
<accession>A0A916QMA9</accession>
<organism evidence="1 2">
    <name type="scientific">Pseudohongiella nitratireducens</name>
    <dbReference type="NCBI Taxonomy" id="1768907"/>
    <lineage>
        <taxon>Bacteria</taxon>
        <taxon>Pseudomonadati</taxon>
        <taxon>Pseudomonadota</taxon>
        <taxon>Gammaproteobacteria</taxon>
        <taxon>Pseudomonadales</taxon>
        <taxon>Pseudohongiellaceae</taxon>
        <taxon>Pseudohongiella</taxon>
    </lineage>
</organism>
<keyword evidence="2" id="KW-1185">Reference proteome</keyword>
<dbReference type="OrthoDB" id="5296902at2"/>
<reference evidence="1" key="1">
    <citation type="journal article" date="2014" name="Int. J. Syst. Evol. Microbiol.">
        <title>Complete genome sequence of Corynebacterium casei LMG S-19264T (=DSM 44701T), isolated from a smear-ripened cheese.</title>
        <authorList>
            <consortium name="US DOE Joint Genome Institute (JGI-PGF)"/>
            <person name="Walter F."/>
            <person name="Albersmeier A."/>
            <person name="Kalinowski J."/>
            <person name="Ruckert C."/>
        </authorList>
    </citation>
    <scope>NUCLEOTIDE SEQUENCE</scope>
    <source>
        <strain evidence="1">CGMCC 1.15425</strain>
    </source>
</reference>
<dbReference type="Gene3D" id="3.30.70.120">
    <property type="match status" value="1"/>
</dbReference>
<protein>
    <recommendedName>
        <fullName evidence="3">DUF3240 domain-containing protein</fullName>
    </recommendedName>
</protein>